<dbReference type="SUPFAM" id="SSF103473">
    <property type="entry name" value="MFS general substrate transporter"/>
    <property type="match status" value="1"/>
</dbReference>
<dbReference type="Gene3D" id="1.20.1250.20">
    <property type="entry name" value="MFS general substrate transporter like domains"/>
    <property type="match status" value="2"/>
</dbReference>
<dbReference type="PANTHER" id="PTHR43385">
    <property type="entry name" value="RIBOFLAVIN TRANSPORTER RIBJ"/>
    <property type="match status" value="1"/>
</dbReference>
<dbReference type="Proteomes" id="UP001321473">
    <property type="component" value="Unassembled WGS sequence"/>
</dbReference>
<evidence type="ECO:0000256" key="2">
    <source>
        <dbReference type="ARBA" id="ARBA00022448"/>
    </source>
</evidence>
<dbReference type="GO" id="GO:0022857">
    <property type="term" value="F:transmembrane transporter activity"/>
    <property type="evidence" value="ECO:0007669"/>
    <property type="project" value="InterPro"/>
</dbReference>
<feature type="transmembrane region" description="Helical" evidence="7">
    <location>
        <begin position="461"/>
        <end position="482"/>
    </location>
</feature>
<evidence type="ECO:0000256" key="6">
    <source>
        <dbReference type="SAM" id="MobiDB-lite"/>
    </source>
</evidence>
<dbReference type="PROSITE" id="PS50850">
    <property type="entry name" value="MFS"/>
    <property type="match status" value="1"/>
</dbReference>
<evidence type="ECO:0000256" key="7">
    <source>
        <dbReference type="SAM" id="Phobius"/>
    </source>
</evidence>
<evidence type="ECO:0000256" key="1">
    <source>
        <dbReference type="ARBA" id="ARBA00004141"/>
    </source>
</evidence>
<comment type="subcellular location">
    <subcellularLocation>
        <location evidence="1">Membrane</location>
        <topology evidence="1">Multi-pass membrane protein</topology>
    </subcellularLocation>
</comment>
<dbReference type="PANTHER" id="PTHR43385:SF1">
    <property type="entry name" value="RIBOFLAVIN TRANSPORTER RIBJ"/>
    <property type="match status" value="1"/>
</dbReference>
<feature type="transmembrane region" description="Helical" evidence="7">
    <location>
        <begin position="21"/>
        <end position="49"/>
    </location>
</feature>
<keyword evidence="5 7" id="KW-0472">Membrane</keyword>
<reference evidence="9 10" key="1">
    <citation type="journal article" date="2023" name="Arcadia Sci">
        <title>De novo assembly of a long-read Amblyomma americanum tick genome.</title>
        <authorList>
            <person name="Chou S."/>
            <person name="Poskanzer K.E."/>
            <person name="Rollins M."/>
            <person name="Thuy-Boun P.S."/>
        </authorList>
    </citation>
    <scope>NUCLEOTIDE SEQUENCE [LARGE SCALE GENOMIC DNA]</scope>
    <source>
        <strain evidence="9">F_SG_1</strain>
        <tissue evidence="9">Salivary glands</tissue>
    </source>
</reference>
<evidence type="ECO:0000313" key="10">
    <source>
        <dbReference type="Proteomes" id="UP001321473"/>
    </source>
</evidence>
<evidence type="ECO:0000256" key="5">
    <source>
        <dbReference type="ARBA" id="ARBA00023136"/>
    </source>
</evidence>
<dbReference type="InterPro" id="IPR011701">
    <property type="entry name" value="MFS"/>
</dbReference>
<proteinExistence type="predicted"/>
<feature type="transmembrane region" description="Helical" evidence="7">
    <location>
        <begin position="114"/>
        <end position="136"/>
    </location>
</feature>
<evidence type="ECO:0000259" key="8">
    <source>
        <dbReference type="PROSITE" id="PS50850"/>
    </source>
</evidence>
<feature type="compositionally biased region" description="Low complexity" evidence="6">
    <location>
        <begin position="209"/>
        <end position="218"/>
    </location>
</feature>
<gene>
    <name evidence="9" type="ORF">V5799_021994</name>
</gene>
<dbReference type="InterPro" id="IPR052983">
    <property type="entry name" value="MFS_Riboflavin_Transporter"/>
</dbReference>
<feature type="transmembrane region" description="Helical" evidence="7">
    <location>
        <begin position="148"/>
        <end position="166"/>
    </location>
</feature>
<evidence type="ECO:0000313" key="9">
    <source>
        <dbReference type="EMBL" id="KAK8788228.1"/>
    </source>
</evidence>
<evidence type="ECO:0000256" key="4">
    <source>
        <dbReference type="ARBA" id="ARBA00022989"/>
    </source>
</evidence>
<keyword evidence="3 7" id="KW-0812">Transmembrane</keyword>
<comment type="caution">
    <text evidence="9">The sequence shown here is derived from an EMBL/GenBank/DDBJ whole genome shotgun (WGS) entry which is preliminary data.</text>
</comment>
<keyword evidence="10" id="KW-1185">Reference proteome</keyword>
<keyword evidence="2" id="KW-0813">Transport</keyword>
<organism evidence="9 10">
    <name type="scientific">Amblyomma americanum</name>
    <name type="common">Lone star tick</name>
    <dbReference type="NCBI Taxonomy" id="6943"/>
    <lineage>
        <taxon>Eukaryota</taxon>
        <taxon>Metazoa</taxon>
        <taxon>Ecdysozoa</taxon>
        <taxon>Arthropoda</taxon>
        <taxon>Chelicerata</taxon>
        <taxon>Arachnida</taxon>
        <taxon>Acari</taxon>
        <taxon>Parasitiformes</taxon>
        <taxon>Ixodida</taxon>
        <taxon>Ixodoidea</taxon>
        <taxon>Ixodidae</taxon>
        <taxon>Amblyomminae</taxon>
        <taxon>Amblyomma</taxon>
    </lineage>
</organism>
<dbReference type="InterPro" id="IPR020846">
    <property type="entry name" value="MFS_dom"/>
</dbReference>
<feature type="region of interest" description="Disordered" evidence="6">
    <location>
        <begin position="203"/>
        <end position="226"/>
    </location>
</feature>
<feature type="transmembrane region" description="Helical" evidence="7">
    <location>
        <begin position="369"/>
        <end position="390"/>
    </location>
</feature>
<dbReference type="Pfam" id="PF07690">
    <property type="entry name" value="MFS_1"/>
    <property type="match status" value="1"/>
</dbReference>
<dbReference type="InterPro" id="IPR036259">
    <property type="entry name" value="MFS_trans_sf"/>
</dbReference>
<feature type="domain" description="Major facilitator superfamily (MFS) profile" evidence="8">
    <location>
        <begin position="20"/>
        <end position="485"/>
    </location>
</feature>
<feature type="transmembrane region" description="Helical" evidence="7">
    <location>
        <begin position="299"/>
        <end position="322"/>
    </location>
</feature>
<protein>
    <recommendedName>
        <fullName evidence="8">Major facilitator superfamily (MFS) profile domain-containing protein</fullName>
    </recommendedName>
</protein>
<name>A0AAQ4FNS8_AMBAM</name>
<feature type="transmembrane region" description="Helical" evidence="7">
    <location>
        <begin position="61"/>
        <end position="81"/>
    </location>
</feature>
<dbReference type="GO" id="GO:0016020">
    <property type="term" value="C:membrane"/>
    <property type="evidence" value="ECO:0007669"/>
    <property type="project" value="UniProtKB-SubCell"/>
</dbReference>
<sequence length="525" mass="57346">MSRTSSSKRCPAYGLDSRQSWVTAAFCGLLLFLGLATIRVSGVLLYGIVEAFGVTRQEASWPVTLSGSLLLLASPITGFLCRRYSCKAVLLVSSFVTGIATIVCYFAESLTFIIIFYGIIHGITLSGLFIGANVLVAQHFEKRRTTACSLMFTAGGINTIVLPPLLEFFRTQYGIRGVFLLYGAILMNAFPFAIALRHPPPLRNHGKSRSSTSDSSNNPPIPNGIPRTEVTAIALPTFKAVQNSSDLQARVNSSKPLNGEAKTFRFSVDDEVCTDRDHIPPVQLRIKTVTARLKELFRLWMTVAFWVNVTSFSAVNLGMSMFVLLSTDFANDRGIAPSESVYLLHALSASDIALRPLSGFIIDSKILSLESVMLLGFLIQGVAFELLAWFRTFHMMLISSALVGTTCGTRTGLMTPALVKDFGMEKLPDMLGAMSFGVGVVLLLRPPIVGFFRDNLGSYSGLLHVMAVMNAVLLLVWALKVLQNMKKEALLKARYSELDAKDVVKKLLKPTRTGLVDGSCRKSSQ</sequence>
<dbReference type="EMBL" id="JARKHS020001052">
    <property type="protein sequence ID" value="KAK8788228.1"/>
    <property type="molecule type" value="Genomic_DNA"/>
</dbReference>
<dbReference type="AlphaFoldDB" id="A0AAQ4FNS8"/>
<keyword evidence="4 7" id="KW-1133">Transmembrane helix</keyword>
<feature type="transmembrane region" description="Helical" evidence="7">
    <location>
        <begin position="431"/>
        <end position="449"/>
    </location>
</feature>
<accession>A0AAQ4FNS8</accession>
<evidence type="ECO:0000256" key="3">
    <source>
        <dbReference type="ARBA" id="ARBA00022692"/>
    </source>
</evidence>
<feature type="transmembrane region" description="Helical" evidence="7">
    <location>
        <begin position="88"/>
        <end position="108"/>
    </location>
</feature>
<feature type="transmembrane region" description="Helical" evidence="7">
    <location>
        <begin position="178"/>
        <end position="196"/>
    </location>
</feature>